<comment type="caution">
    <text evidence="1">The sequence shown here is derived from an EMBL/GenBank/DDBJ whole genome shotgun (WGS) entry which is preliminary data.</text>
</comment>
<name>A0ABQ8TP15_PERAM</name>
<reference evidence="1 2" key="1">
    <citation type="journal article" date="2022" name="Allergy">
        <title>Genome assembly and annotation of Periplaneta americana reveal a comprehensive cockroach allergen profile.</title>
        <authorList>
            <person name="Wang L."/>
            <person name="Xiong Q."/>
            <person name="Saelim N."/>
            <person name="Wang L."/>
            <person name="Nong W."/>
            <person name="Wan A.T."/>
            <person name="Shi M."/>
            <person name="Liu X."/>
            <person name="Cao Q."/>
            <person name="Hui J.H.L."/>
            <person name="Sookrung N."/>
            <person name="Leung T.F."/>
            <person name="Tungtrongchitr A."/>
            <person name="Tsui S.K.W."/>
        </authorList>
    </citation>
    <scope>NUCLEOTIDE SEQUENCE [LARGE SCALE GENOMIC DNA]</scope>
    <source>
        <strain evidence="1">PWHHKU_190912</strain>
    </source>
</reference>
<evidence type="ECO:0000313" key="1">
    <source>
        <dbReference type="EMBL" id="KAJ4448289.1"/>
    </source>
</evidence>
<evidence type="ECO:0000313" key="2">
    <source>
        <dbReference type="Proteomes" id="UP001148838"/>
    </source>
</evidence>
<gene>
    <name evidence="1" type="ORF">ANN_10303</name>
</gene>
<protein>
    <submittedName>
        <fullName evidence="1">Uncharacterized protein</fullName>
    </submittedName>
</protein>
<proteinExistence type="predicted"/>
<dbReference type="EMBL" id="JAJSOF020000005">
    <property type="protein sequence ID" value="KAJ4448289.1"/>
    <property type="molecule type" value="Genomic_DNA"/>
</dbReference>
<sequence length="167" mass="18466">MAGLCEGGNEPPGSLKANKITYWQFENESGFLAECFSTFRIESETVESDMPILTGLEAPGMSAGIMSIEPSFVVNDLVNDEFNLLIPDLPRKSSVAAFRLATGHDCLAKHLHRIGIYQSPNCPLCNSNQEMDSEHLKICASVANHDNVFEKYWSARGQMTLLSNAWH</sequence>
<organism evidence="1 2">
    <name type="scientific">Periplaneta americana</name>
    <name type="common">American cockroach</name>
    <name type="synonym">Blatta americana</name>
    <dbReference type="NCBI Taxonomy" id="6978"/>
    <lineage>
        <taxon>Eukaryota</taxon>
        <taxon>Metazoa</taxon>
        <taxon>Ecdysozoa</taxon>
        <taxon>Arthropoda</taxon>
        <taxon>Hexapoda</taxon>
        <taxon>Insecta</taxon>
        <taxon>Pterygota</taxon>
        <taxon>Neoptera</taxon>
        <taxon>Polyneoptera</taxon>
        <taxon>Dictyoptera</taxon>
        <taxon>Blattodea</taxon>
        <taxon>Blattoidea</taxon>
        <taxon>Blattidae</taxon>
        <taxon>Blattinae</taxon>
        <taxon>Periplaneta</taxon>
    </lineage>
</organism>
<accession>A0ABQ8TP15</accession>
<dbReference type="Proteomes" id="UP001148838">
    <property type="component" value="Unassembled WGS sequence"/>
</dbReference>
<keyword evidence="2" id="KW-1185">Reference proteome</keyword>